<accession>A0A3S9PXS5</accession>
<organism evidence="14 15">
    <name type="scientific">Flaviflexus ciconiae</name>
    <dbReference type="NCBI Taxonomy" id="2496867"/>
    <lineage>
        <taxon>Bacteria</taxon>
        <taxon>Bacillati</taxon>
        <taxon>Actinomycetota</taxon>
        <taxon>Actinomycetes</taxon>
        <taxon>Actinomycetales</taxon>
        <taxon>Actinomycetaceae</taxon>
        <taxon>Flaviflexus</taxon>
    </lineage>
</organism>
<evidence type="ECO:0000256" key="4">
    <source>
        <dbReference type="ARBA" id="ARBA00022532"/>
    </source>
</evidence>
<feature type="region of interest" description="Disordered" evidence="12">
    <location>
        <begin position="74"/>
        <end position="138"/>
    </location>
</feature>
<dbReference type="NCBIfam" id="NF008907">
    <property type="entry name" value="PRK12270.1"/>
    <property type="match status" value="1"/>
</dbReference>
<evidence type="ECO:0000256" key="12">
    <source>
        <dbReference type="SAM" id="MobiDB-lite"/>
    </source>
</evidence>
<dbReference type="Gene3D" id="3.40.50.11610">
    <property type="entry name" value="Multifunctional 2-oxoglutarate metabolism enzyme, C-terminal domain"/>
    <property type="match status" value="1"/>
</dbReference>
<dbReference type="OrthoDB" id="9759785at2"/>
<dbReference type="Pfam" id="PF16078">
    <property type="entry name" value="2-oxogl_dehyd_N"/>
    <property type="match status" value="1"/>
</dbReference>
<dbReference type="GO" id="GO:0030976">
    <property type="term" value="F:thiamine pyrophosphate binding"/>
    <property type="evidence" value="ECO:0007669"/>
    <property type="project" value="InterPro"/>
</dbReference>
<dbReference type="SUPFAM" id="SSF52518">
    <property type="entry name" value="Thiamin diphosphate-binding fold (THDP-binding)"/>
    <property type="match status" value="2"/>
</dbReference>
<dbReference type="InterPro" id="IPR005475">
    <property type="entry name" value="Transketolase-like_Pyr-bd"/>
</dbReference>
<dbReference type="GO" id="GO:0006099">
    <property type="term" value="P:tricarboxylic acid cycle"/>
    <property type="evidence" value="ECO:0007669"/>
    <property type="project" value="UniProtKB-UniPathway"/>
</dbReference>
<proteinExistence type="predicted"/>
<dbReference type="Pfam" id="PF00198">
    <property type="entry name" value="2-oxoacid_dh"/>
    <property type="match status" value="1"/>
</dbReference>
<keyword evidence="8" id="KW-0786">Thiamine pyrophosphate</keyword>
<dbReference type="Pfam" id="PF16870">
    <property type="entry name" value="OxoGdeHyase_C"/>
    <property type="match status" value="1"/>
</dbReference>
<dbReference type="Gene3D" id="1.10.287.1150">
    <property type="entry name" value="TPP helical domain"/>
    <property type="match status" value="1"/>
</dbReference>
<dbReference type="KEGG" id="flh:EJ997_07065"/>
<dbReference type="GO" id="GO:0004149">
    <property type="term" value="F:dihydrolipoyllysine-residue succinyltransferase activity"/>
    <property type="evidence" value="ECO:0007669"/>
    <property type="project" value="UniProtKB-EC"/>
</dbReference>
<keyword evidence="6" id="KW-0460">Magnesium</keyword>
<dbReference type="GO" id="GO:0004591">
    <property type="term" value="F:oxoglutarate dehydrogenase (succinyl-transferring) activity"/>
    <property type="evidence" value="ECO:0007669"/>
    <property type="project" value="UniProtKB-EC"/>
</dbReference>
<comment type="cofactor">
    <cofactor evidence="1">
        <name>Mg(2+)</name>
        <dbReference type="ChEBI" id="CHEBI:18420"/>
    </cofactor>
</comment>
<evidence type="ECO:0000256" key="2">
    <source>
        <dbReference type="ARBA" id="ARBA00001964"/>
    </source>
</evidence>
<keyword evidence="14" id="KW-0456">Lyase</keyword>
<comment type="catalytic activity">
    <reaction evidence="11">
        <text>N(6)-[(R)-dihydrolipoyl]-L-lysyl-[protein] + succinyl-CoA = N(6)-[(R)-S(8)-succinyldihydrolipoyl]-L-lysyl-[protein] + CoA</text>
        <dbReference type="Rhea" id="RHEA:15213"/>
        <dbReference type="Rhea" id="RHEA-COMP:10475"/>
        <dbReference type="Rhea" id="RHEA-COMP:20092"/>
        <dbReference type="ChEBI" id="CHEBI:57287"/>
        <dbReference type="ChEBI" id="CHEBI:57292"/>
        <dbReference type="ChEBI" id="CHEBI:83100"/>
        <dbReference type="ChEBI" id="CHEBI:83120"/>
        <dbReference type="EC" id="2.3.1.61"/>
    </reaction>
</comment>
<dbReference type="SMART" id="SM00861">
    <property type="entry name" value="Transket_pyr"/>
    <property type="match status" value="1"/>
</dbReference>
<comment type="pathway">
    <text evidence="3">Carbohydrate metabolism; tricarboxylic acid cycle; succinyl-CoA from 2-oxoglutarate (dehydrogenase route): step 1/1.</text>
</comment>
<dbReference type="GO" id="GO:0000287">
    <property type="term" value="F:magnesium ion binding"/>
    <property type="evidence" value="ECO:0007669"/>
    <property type="project" value="UniProtKB-ARBA"/>
</dbReference>
<dbReference type="PANTHER" id="PTHR23152:SF4">
    <property type="entry name" value="2-OXOADIPATE DEHYDROGENASE COMPLEX COMPONENT E1"/>
    <property type="match status" value="1"/>
</dbReference>
<feature type="compositionally biased region" description="Basic and acidic residues" evidence="12">
    <location>
        <begin position="108"/>
        <end position="118"/>
    </location>
</feature>
<dbReference type="Gene3D" id="3.40.50.970">
    <property type="match status" value="1"/>
</dbReference>
<evidence type="ECO:0000256" key="7">
    <source>
        <dbReference type="ARBA" id="ARBA00023002"/>
    </source>
</evidence>
<keyword evidence="9" id="KW-0511">Multifunctional enzyme</keyword>
<name>A0A3S9PXS5_9ACTO</name>
<dbReference type="PANTHER" id="PTHR23152">
    <property type="entry name" value="2-OXOGLUTARATE DEHYDROGENASE"/>
    <property type="match status" value="1"/>
</dbReference>
<evidence type="ECO:0000313" key="14">
    <source>
        <dbReference type="EMBL" id="AZQ77126.1"/>
    </source>
</evidence>
<dbReference type="Gene3D" id="3.40.50.12470">
    <property type="match status" value="1"/>
</dbReference>
<dbReference type="InterPro" id="IPR011603">
    <property type="entry name" value="2oxoglutarate_DH_E1"/>
</dbReference>
<dbReference type="Proteomes" id="UP000280344">
    <property type="component" value="Chromosome"/>
</dbReference>
<dbReference type="NCBIfam" id="NF006914">
    <property type="entry name" value="PRK09404.1"/>
    <property type="match status" value="1"/>
</dbReference>
<evidence type="ECO:0000256" key="1">
    <source>
        <dbReference type="ARBA" id="ARBA00001946"/>
    </source>
</evidence>
<gene>
    <name evidence="14" type="ORF">EJ997_07065</name>
</gene>
<keyword evidence="5" id="KW-0479">Metal-binding</keyword>
<dbReference type="InterPro" id="IPR001078">
    <property type="entry name" value="2-oxoacid_DH_actylTfrase"/>
</dbReference>
<keyword evidence="15" id="KW-1185">Reference proteome</keyword>
<dbReference type="Gene3D" id="3.30.559.10">
    <property type="entry name" value="Chloramphenicol acetyltransferase-like domain"/>
    <property type="match status" value="1"/>
</dbReference>
<dbReference type="InterPro" id="IPR032106">
    <property type="entry name" value="2-oxogl_dehyd_N"/>
</dbReference>
<keyword evidence="4" id="KW-0816">Tricarboxylic acid cycle</keyword>
<dbReference type="InterPro" id="IPR042179">
    <property type="entry name" value="KGD_C_sf"/>
</dbReference>
<evidence type="ECO:0000259" key="13">
    <source>
        <dbReference type="SMART" id="SM00861"/>
    </source>
</evidence>
<dbReference type="InterPro" id="IPR001017">
    <property type="entry name" value="DH_E1"/>
</dbReference>
<dbReference type="InterPro" id="IPR029061">
    <property type="entry name" value="THDP-binding"/>
</dbReference>
<keyword evidence="7" id="KW-0560">Oxidoreductase</keyword>
<evidence type="ECO:0000256" key="6">
    <source>
        <dbReference type="ARBA" id="ARBA00022842"/>
    </source>
</evidence>
<dbReference type="GO" id="GO:0045252">
    <property type="term" value="C:oxoglutarate dehydrogenase complex"/>
    <property type="evidence" value="ECO:0007669"/>
    <property type="project" value="TreeGrafter"/>
</dbReference>
<dbReference type="SUPFAM" id="SSF52777">
    <property type="entry name" value="CoA-dependent acyltransferases"/>
    <property type="match status" value="1"/>
</dbReference>
<dbReference type="Pfam" id="PF02779">
    <property type="entry name" value="Transket_pyr"/>
    <property type="match status" value="1"/>
</dbReference>
<dbReference type="InterPro" id="IPR023213">
    <property type="entry name" value="CAT-like_dom_sf"/>
</dbReference>
<sequence>MGGLRQRSPKLDTFRCSYTSKVGRLKVSDNSRRPDEDFGANQWFIDELYANYLQDRTAVQPQWRELFRRWEREGRKASVPAQPSPESQASESAPKETAPKASASARRAQQEPDNRKSASDQSQVRSDLPPAPPVVATPATTPYAETYDLAPADDEGADSTTKLRGAAARTVTNMESSLGIPVATSVRAVPAKVLFENRAVINTHLKNSRGGKVSFTHLIGYAMVEALVEVPDMNKAYSQTEDGKPAVHEPAHVNFGLAIDLPKPDGSRTLVVPSVKAAETMDFVQFWSAYEELVSKARDNKLGVEDFQGTTATLTNPGGIGTVHSIPRLMNGQGTIVGVGAMTYPAEFAGSSDRALARLGVSRVVTLTSTYDHRIIQGAASGEFLRALEEKLTGRDGFYDRVFTALHVPYEPVRWQKDIEYDAKREMGKPARIAELIHAYRSRGHLIADTDPLAYRNRRHPDLDITRYGLTLWDLDRSFPTGGFAGTSHLLLREIIDQLRESYCRNVGIEYMHIQDPAQREWFQARLERPHTELTSEDRLQILKKLNEAEAFETFLQTKYVGQKRFSLEGGESLIPLLDAILDSAADSGLEEVAIAMAHRGRLNVLTNIAGKSYRQVFTEFDGTQDPRSVQGTGDVKYHLGTEGTYTARSGSTTEVYLAANPSHLEAADGVLEGVVRAKQDRIDLGEEGFSVLPILIHGDAAFSGQGVVTETLNYSQLRGYRTGGTVHIIVNNQIGFTTSPASGRSSYYPTDIAKGLQLPIFHVNGDDPEAVTEVARLAYEYRETFNKDVIIDMVCYRKRGHNEGDDPSMTQPVMYGLIESKRTPRQLYTESLLGRGALTDAQVEELETDFHNILSAAFDEVRESEKETGYGYPHVDTVAGLELPTSQQEDAGTIVGWTSATSPEIIARIGEAHVRAPEGFTVHPKIEQLFERRNKMAYEGGIDWGFAELIAFGSLLIEQTPVRMSGQDSRRGTFVQRHATAHDLTTGAEWTPLRHLTEDQAKLWIYDSSLSEFAVLGFEYGYSVERPDALVLWEAQFGDFANGAQTIIDEFVSSAEQKWNQSSSLVMLLPHGYEGQGPDHSSARIERFLQLCADDNMIVIQPSTPANYFHALRTQAYSRPRKPLIVMTPKQLLRRKAAKSGIEDFTAGGFKPVIGEVDQNLDPNAVNRVIMCSGRVYYDLAEQREKRGDTQTAIIRVEQFYPAPTEEIKEAIAPYGDAELVWLQDEPANQGGWPFLALNVFPEVGPVRLISRPAAASPATGLSVRHVAEAKELMDKAFTR</sequence>
<comment type="cofactor">
    <cofactor evidence="2">
        <name>thiamine diphosphate</name>
        <dbReference type="ChEBI" id="CHEBI:58937"/>
    </cofactor>
</comment>
<evidence type="ECO:0000256" key="9">
    <source>
        <dbReference type="ARBA" id="ARBA00023268"/>
    </source>
</evidence>
<evidence type="ECO:0000256" key="3">
    <source>
        <dbReference type="ARBA" id="ARBA00004813"/>
    </source>
</evidence>
<dbReference type="InterPro" id="IPR031717">
    <property type="entry name" value="ODO-1/KGD_C"/>
</dbReference>
<dbReference type="GO" id="GO:0005829">
    <property type="term" value="C:cytosol"/>
    <property type="evidence" value="ECO:0007669"/>
    <property type="project" value="TreeGrafter"/>
</dbReference>
<keyword evidence="14" id="KW-0808">Transferase</keyword>
<evidence type="ECO:0000256" key="5">
    <source>
        <dbReference type="ARBA" id="ARBA00022723"/>
    </source>
</evidence>
<evidence type="ECO:0000256" key="11">
    <source>
        <dbReference type="ARBA" id="ARBA00052761"/>
    </source>
</evidence>
<comment type="catalytic activity">
    <reaction evidence="10">
        <text>N(6)-[(R)-lipoyl]-L-lysyl-[protein] + 2-oxoglutarate + H(+) = N(6)-[(R)-S(8)-succinyldihydrolipoyl]-L-lysyl-[protein] + CO2</text>
        <dbReference type="Rhea" id="RHEA:12188"/>
        <dbReference type="Rhea" id="RHEA-COMP:10474"/>
        <dbReference type="Rhea" id="RHEA-COMP:20092"/>
        <dbReference type="ChEBI" id="CHEBI:15378"/>
        <dbReference type="ChEBI" id="CHEBI:16526"/>
        <dbReference type="ChEBI" id="CHEBI:16810"/>
        <dbReference type="ChEBI" id="CHEBI:83099"/>
        <dbReference type="ChEBI" id="CHEBI:83120"/>
        <dbReference type="EC" id="1.2.4.2"/>
    </reaction>
</comment>
<reference evidence="14 15" key="1">
    <citation type="submission" date="2018-12" db="EMBL/GenBank/DDBJ databases">
        <title>Complete genome sequence of Flaviflexus sp. H23T48.</title>
        <authorList>
            <person name="Bae J.-W."/>
            <person name="Lee J.-Y."/>
        </authorList>
    </citation>
    <scope>NUCLEOTIDE SEQUENCE [LARGE SCALE GENOMIC DNA]</scope>
    <source>
        <strain evidence="14 15">H23T48</strain>
    </source>
</reference>
<feature type="domain" description="Transketolase-like pyrimidine-binding" evidence="13">
    <location>
        <begin position="943"/>
        <end position="1136"/>
    </location>
</feature>
<dbReference type="Pfam" id="PF00676">
    <property type="entry name" value="E1_dh"/>
    <property type="match status" value="1"/>
</dbReference>
<dbReference type="EMBL" id="CP034593">
    <property type="protein sequence ID" value="AZQ77126.1"/>
    <property type="molecule type" value="Genomic_DNA"/>
</dbReference>
<feature type="compositionally biased region" description="Low complexity" evidence="12">
    <location>
        <begin position="77"/>
        <end position="92"/>
    </location>
</feature>
<dbReference type="NCBIfam" id="TIGR00239">
    <property type="entry name" value="2oxo_dh_E1"/>
    <property type="match status" value="1"/>
</dbReference>
<evidence type="ECO:0000313" key="15">
    <source>
        <dbReference type="Proteomes" id="UP000280344"/>
    </source>
</evidence>
<dbReference type="CDD" id="cd02016">
    <property type="entry name" value="TPP_E1_OGDC_like"/>
    <property type="match status" value="1"/>
</dbReference>
<dbReference type="UniPathway" id="UPA00223">
    <property type="reaction ID" value="UER00997"/>
</dbReference>
<protein>
    <submittedName>
        <fullName evidence="14">Multifunctional oxoglutarate decarboxylase/oxoglutarate dehydrogenase thiamine pyrophosphate-binding subunit/dihydrolipoyllysine-residue succinyltransferase subunit</fullName>
        <ecNumber evidence="14">4.1.1.71</ecNumber>
    </submittedName>
</protein>
<dbReference type="EC" id="4.1.1.71" evidence="14"/>
<dbReference type="GO" id="GO:0008683">
    <property type="term" value="F:2-oxoglutarate decarboxylase activity"/>
    <property type="evidence" value="ECO:0007669"/>
    <property type="project" value="UniProtKB-EC"/>
</dbReference>
<evidence type="ECO:0000256" key="8">
    <source>
        <dbReference type="ARBA" id="ARBA00023052"/>
    </source>
</evidence>
<evidence type="ECO:0000256" key="10">
    <source>
        <dbReference type="ARBA" id="ARBA00051911"/>
    </source>
</evidence>